<name>A0ABS1D4C4_9PROT</name>
<proteinExistence type="predicted"/>
<dbReference type="RefSeq" id="WP_408901666.1">
    <property type="nucleotide sequence ID" value="NZ_NRSG01000322.1"/>
</dbReference>
<protein>
    <submittedName>
        <fullName evidence="2">Uncharacterized protein</fullName>
    </submittedName>
</protein>
<evidence type="ECO:0000313" key="3">
    <source>
        <dbReference type="Proteomes" id="UP000697995"/>
    </source>
</evidence>
<evidence type="ECO:0000313" key="2">
    <source>
        <dbReference type="EMBL" id="MBK1661543.1"/>
    </source>
</evidence>
<comment type="caution">
    <text evidence="2">The sequence shown here is derived from an EMBL/GenBank/DDBJ whole genome shotgun (WGS) entry which is preliminary data.</text>
</comment>
<feature type="chain" id="PRO_5047289395" evidence="1">
    <location>
        <begin position="25"/>
        <end position="90"/>
    </location>
</feature>
<dbReference type="Proteomes" id="UP000697995">
    <property type="component" value="Unassembled WGS sequence"/>
</dbReference>
<dbReference type="EMBL" id="NRSG01000322">
    <property type="protein sequence ID" value="MBK1661543.1"/>
    <property type="molecule type" value="Genomic_DNA"/>
</dbReference>
<accession>A0ABS1D4C4</accession>
<keyword evidence="1" id="KW-0732">Signal</keyword>
<feature type="non-terminal residue" evidence="2">
    <location>
        <position position="90"/>
    </location>
</feature>
<organism evidence="2 3">
    <name type="scientific">Paracraurococcus ruber</name>
    <dbReference type="NCBI Taxonomy" id="77675"/>
    <lineage>
        <taxon>Bacteria</taxon>
        <taxon>Pseudomonadati</taxon>
        <taxon>Pseudomonadota</taxon>
        <taxon>Alphaproteobacteria</taxon>
        <taxon>Acetobacterales</taxon>
        <taxon>Roseomonadaceae</taxon>
        <taxon>Paracraurococcus</taxon>
    </lineage>
</organism>
<reference evidence="2 3" key="1">
    <citation type="journal article" date="2020" name="Microorganisms">
        <title>Osmotic Adaptation and Compatible Solute Biosynthesis of Phototrophic Bacteria as Revealed from Genome Analyses.</title>
        <authorList>
            <person name="Imhoff J.F."/>
            <person name="Rahn T."/>
            <person name="Kunzel S."/>
            <person name="Keller A."/>
            <person name="Neulinger S.C."/>
        </authorList>
    </citation>
    <scope>NUCLEOTIDE SEQUENCE [LARGE SCALE GENOMIC DNA]</scope>
    <source>
        <strain evidence="2 3">DSM 15382</strain>
    </source>
</reference>
<evidence type="ECO:0000256" key="1">
    <source>
        <dbReference type="SAM" id="SignalP"/>
    </source>
</evidence>
<gene>
    <name evidence="2" type="ORF">CKO45_25370</name>
</gene>
<keyword evidence="3" id="KW-1185">Reference proteome</keyword>
<feature type="signal peptide" evidence="1">
    <location>
        <begin position="1"/>
        <end position="24"/>
    </location>
</feature>
<sequence length="90" mass="9489">MRFLQIILLALALLPAVMGRPAEAQSQPAQSQPQGSAAALTPAELDRVTALLRDEARRNELLRMLEALAAVSRGVPPAGQPRLAAPQAAD</sequence>